<protein>
    <recommendedName>
        <fullName evidence="2">DUF2470 domain-containing protein</fullName>
    </recommendedName>
</protein>
<evidence type="ECO:0000313" key="4">
    <source>
        <dbReference type="Proteomes" id="UP000016922"/>
    </source>
</evidence>
<evidence type="ECO:0000313" key="3">
    <source>
        <dbReference type="EMBL" id="EPE30606.1"/>
    </source>
</evidence>
<sequence>MAVDRSSDAAIQKRILTHLNADHAPSLSLYLQHYLSLPASVATNPTLTSMTLDSLTFRTNNGQTHTIPLDPPMKSYAEARARTVAMDAEARKGLGLSTIVLDTYVPPTSAVHLTIAFLVLCGFTSFLTNPYIVPGTYVHDKVLPYFPGGPGWFIWISRSIAVPVLLIHIVESVVMARRLRRYNVERYGGLWWKWMVGTFVEGWGSFQRFDEVVGAKRREKEKGGH</sequence>
<reference evidence="3 4" key="1">
    <citation type="journal article" date="2013" name="BMC Genomics">
        <title>Genomics-driven discovery of the pneumocandin biosynthetic gene cluster in the fungus Glarea lozoyensis.</title>
        <authorList>
            <person name="Chen L."/>
            <person name="Yue Q."/>
            <person name="Zhang X."/>
            <person name="Xiang M."/>
            <person name="Wang C."/>
            <person name="Li S."/>
            <person name="Che Y."/>
            <person name="Ortiz-Lopez F.J."/>
            <person name="Bills G.F."/>
            <person name="Liu X."/>
            <person name="An Z."/>
        </authorList>
    </citation>
    <scope>NUCLEOTIDE SEQUENCE [LARGE SCALE GENOMIC DNA]</scope>
    <source>
        <strain evidence="4">ATCC 20868 / MF5171</strain>
    </source>
</reference>
<feature type="domain" description="DUF2470" evidence="2">
    <location>
        <begin position="13"/>
        <end position="86"/>
    </location>
</feature>
<dbReference type="EMBL" id="KE145363">
    <property type="protein sequence ID" value="EPE30606.1"/>
    <property type="molecule type" value="Genomic_DNA"/>
</dbReference>
<dbReference type="GeneID" id="19462628"/>
<organism evidence="3 4">
    <name type="scientific">Glarea lozoyensis (strain ATCC 20868 / MF5171)</name>
    <dbReference type="NCBI Taxonomy" id="1116229"/>
    <lineage>
        <taxon>Eukaryota</taxon>
        <taxon>Fungi</taxon>
        <taxon>Dikarya</taxon>
        <taxon>Ascomycota</taxon>
        <taxon>Pezizomycotina</taxon>
        <taxon>Leotiomycetes</taxon>
        <taxon>Helotiales</taxon>
        <taxon>Helotiaceae</taxon>
        <taxon>Glarea</taxon>
    </lineage>
</organism>
<feature type="transmembrane region" description="Helical" evidence="1">
    <location>
        <begin position="152"/>
        <end position="176"/>
    </location>
</feature>
<keyword evidence="1" id="KW-0812">Transmembrane</keyword>
<keyword evidence="1" id="KW-0472">Membrane</keyword>
<dbReference type="PANTHER" id="PTHR37783:SF1">
    <property type="entry name" value="MEMBRANE PROTEIN, PUTATIVE (AFU_ORTHOLOGUE AFUA_1G04315)-RELATED"/>
    <property type="match status" value="1"/>
</dbReference>
<gene>
    <name evidence="3" type="ORF">GLAREA_03573</name>
</gene>
<dbReference type="Proteomes" id="UP000016922">
    <property type="component" value="Unassembled WGS sequence"/>
</dbReference>
<proteinExistence type="predicted"/>
<feature type="transmembrane region" description="Helical" evidence="1">
    <location>
        <begin position="110"/>
        <end position="132"/>
    </location>
</feature>
<dbReference type="OrthoDB" id="5553410at2759"/>
<dbReference type="AlphaFoldDB" id="S3DF46"/>
<dbReference type="Pfam" id="PF10615">
    <property type="entry name" value="DUF2470"/>
    <property type="match status" value="1"/>
</dbReference>
<dbReference type="InterPro" id="IPR037119">
    <property type="entry name" value="Haem_oxidase_HugZ-like_sf"/>
</dbReference>
<dbReference type="KEGG" id="glz:GLAREA_03573"/>
<dbReference type="InterPro" id="IPR019595">
    <property type="entry name" value="DUF2470"/>
</dbReference>
<keyword evidence="4" id="KW-1185">Reference proteome</keyword>
<dbReference type="PANTHER" id="PTHR37783">
    <property type="entry name" value="MEMBRANE PROTEIN, PUTATIVE (AFU_ORTHOLOGUE AFUA_1G04315)-RELATED"/>
    <property type="match status" value="1"/>
</dbReference>
<evidence type="ECO:0000256" key="1">
    <source>
        <dbReference type="SAM" id="Phobius"/>
    </source>
</evidence>
<keyword evidence="1" id="KW-1133">Transmembrane helix</keyword>
<dbReference type="eggNOG" id="ENOG502RZUI">
    <property type="taxonomic scope" value="Eukaryota"/>
</dbReference>
<name>S3DF46_GLAL2</name>
<accession>S3DF46</accession>
<dbReference type="HOGENOM" id="CLU_081019_0_0_1"/>
<dbReference type="OMA" id="VECFFFD"/>
<dbReference type="Gene3D" id="3.20.180.10">
    <property type="entry name" value="PNP-oxidase-like"/>
    <property type="match status" value="1"/>
</dbReference>
<evidence type="ECO:0000259" key="2">
    <source>
        <dbReference type="Pfam" id="PF10615"/>
    </source>
</evidence>
<dbReference type="RefSeq" id="XP_008082017.1">
    <property type="nucleotide sequence ID" value="XM_008083826.1"/>
</dbReference>